<evidence type="ECO:0000256" key="8">
    <source>
        <dbReference type="SAM" id="Phobius"/>
    </source>
</evidence>
<evidence type="ECO:0000256" key="7">
    <source>
        <dbReference type="ARBA" id="ARBA00023049"/>
    </source>
</evidence>
<accession>A0ABV6IGW0</accession>
<proteinExistence type="predicted"/>
<feature type="domain" description="Csd3-like second N-terminal" evidence="10">
    <location>
        <begin position="194"/>
        <end position="309"/>
    </location>
</feature>
<keyword evidence="13" id="KW-1185">Reference proteome</keyword>
<dbReference type="InterPro" id="IPR016047">
    <property type="entry name" value="M23ase_b-sheet_dom"/>
</dbReference>
<evidence type="ECO:0000256" key="3">
    <source>
        <dbReference type="ARBA" id="ARBA00022670"/>
    </source>
</evidence>
<keyword evidence="8" id="KW-0472">Membrane</keyword>
<dbReference type="SUPFAM" id="SSF51261">
    <property type="entry name" value="Duplicated hybrid motif"/>
    <property type="match status" value="1"/>
</dbReference>
<dbReference type="InterPro" id="IPR045834">
    <property type="entry name" value="Csd3_N2"/>
</dbReference>
<keyword evidence="7" id="KW-0482">Metalloprotease</keyword>
<protein>
    <submittedName>
        <fullName evidence="12">Peptidoglycan DD-metalloendopeptidase family protein</fullName>
    </submittedName>
</protein>
<evidence type="ECO:0000256" key="2">
    <source>
        <dbReference type="ARBA" id="ARBA00004196"/>
    </source>
</evidence>
<evidence type="ECO:0000259" key="11">
    <source>
        <dbReference type="Pfam" id="PF22310"/>
    </source>
</evidence>
<dbReference type="Pfam" id="PF22310">
    <property type="entry name" value="NMB0315_dom_I"/>
    <property type="match status" value="1"/>
</dbReference>
<comment type="caution">
    <text evidence="12">The sequence shown here is derived from an EMBL/GenBank/DDBJ whole genome shotgun (WGS) entry which is preliminary data.</text>
</comment>
<evidence type="ECO:0000256" key="1">
    <source>
        <dbReference type="ARBA" id="ARBA00001947"/>
    </source>
</evidence>
<keyword evidence="8" id="KW-1133">Transmembrane helix</keyword>
<reference evidence="12 13" key="1">
    <citation type="submission" date="2024-09" db="EMBL/GenBank/DDBJ databases">
        <authorList>
            <person name="Sun Q."/>
            <person name="Mori K."/>
        </authorList>
    </citation>
    <scope>NUCLEOTIDE SEQUENCE [LARGE SCALE GENOMIC DNA]</scope>
    <source>
        <strain evidence="12 13">CCM 8677</strain>
    </source>
</reference>
<evidence type="ECO:0000313" key="13">
    <source>
        <dbReference type="Proteomes" id="UP001589844"/>
    </source>
</evidence>
<dbReference type="Proteomes" id="UP001589844">
    <property type="component" value="Unassembled WGS sequence"/>
</dbReference>
<dbReference type="CDD" id="cd12797">
    <property type="entry name" value="M23_peptidase"/>
    <property type="match status" value="1"/>
</dbReference>
<feature type="domain" description="DD-carboxypeptidase/endopeptidase Mpg-like N-terminal" evidence="11">
    <location>
        <begin position="95"/>
        <end position="151"/>
    </location>
</feature>
<sequence>MRLSDNFRHLAATTKVKAQSIVKESIANVRGMRASRVISFSALFFAVCAVGAVGVAPLAPDASNLPVKTITQELVLPSLDEQISQIVLQQQHFVKEEKIQRGDTLASLMQRLGVDDVNATNFLKSDPTARNVLQARAGKSIRVKTTDEGTLEWLRVGLDGGDKGGKTLLVSRDEHNTFKATEIVEQLERRIEMRSGDIQSSLFVATDKALIPAPVADQIVKMFETNIDFRKLQRGDYFNVVYETFWQNGEMVKTGRLLSGEFKNSDKLFQAVWFDEGAGEGGYYSFDGKSLKKAFLKSPLEFSRVSSGFAMRVHPISGKWKRHTGIDFAAVSGTPIRASADGTIEHAGPQGGYGNMVIIKHWNGYSTAYAHMSRFAPGSRKGTRVTQGQVIGYVGSTGWSTGPHLHYEFRVNNEPRDPNTISVQSAAALAAHELPRFKVVAAEMSHRFDLLRPERNSATSPARIAAR</sequence>
<comment type="subcellular location">
    <subcellularLocation>
        <location evidence="2">Cell envelope</location>
    </subcellularLocation>
</comment>
<dbReference type="EMBL" id="JBHLXJ010000009">
    <property type="protein sequence ID" value="MFC0350099.1"/>
    <property type="molecule type" value="Genomic_DNA"/>
</dbReference>
<keyword evidence="4" id="KW-0479">Metal-binding</keyword>
<evidence type="ECO:0000259" key="10">
    <source>
        <dbReference type="Pfam" id="PF19425"/>
    </source>
</evidence>
<feature type="transmembrane region" description="Helical" evidence="8">
    <location>
        <begin position="37"/>
        <end position="59"/>
    </location>
</feature>
<keyword evidence="3" id="KW-0645">Protease</keyword>
<name>A0ABV6IGW0_9BURK</name>
<keyword evidence="5" id="KW-0378">Hydrolase</keyword>
<dbReference type="InterPro" id="IPR050570">
    <property type="entry name" value="Cell_wall_metabolism_enzyme"/>
</dbReference>
<dbReference type="Gene3D" id="3.10.450.350">
    <property type="match status" value="2"/>
</dbReference>
<keyword evidence="8" id="KW-0812">Transmembrane</keyword>
<evidence type="ECO:0000256" key="4">
    <source>
        <dbReference type="ARBA" id="ARBA00022723"/>
    </source>
</evidence>
<keyword evidence="6" id="KW-0862">Zinc</keyword>
<comment type="cofactor">
    <cofactor evidence="1">
        <name>Zn(2+)</name>
        <dbReference type="ChEBI" id="CHEBI:29105"/>
    </cofactor>
</comment>
<dbReference type="InterPro" id="IPR054512">
    <property type="entry name" value="NMB0315-like_N"/>
</dbReference>
<dbReference type="InterPro" id="IPR011055">
    <property type="entry name" value="Dup_hybrid_motif"/>
</dbReference>
<dbReference type="Pfam" id="PF01551">
    <property type="entry name" value="Peptidase_M23"/>
    <property type="match status" value="1"/>
</dbReference>
<dbReference type="PANTHER" id="PTHR21666">
    <property type="entry name" value="PEPTIDASE-RELATED"/>
    <property type="match status" value="1"/>
</dbReference>
<dbReference type="Pfam" id="PF19425">
    <property type="entry name" value="Csd3_N2"/>
    <property type="match status" value="1"/>
</dbReference>
<dbReference type="PANTHER" id="PTHR21666:SF288">
    <property type="entry name" value="CELL DIVISION PROTEIN YTFB"/>
    <property type="match status" value="1"/>
</dbReference>
<evidence type="ECO:0000313" key="12">
    <source>
        <dbReference type="EMBL" id="MFC0350099.1"/>
    </source>
</evidence>
<evidence type="ECO:0000259" key="9">
    <source>
        <dbReference type="Pfam" id="PF01551"/>
    </source>
</evidence>
<evidence type="ECO:0000256" key="5">
    <source>
        <dbReference type="ARBA" id="ARBA00022801"/>
    </source>
</evidence>
<feature type="domain" description="M23ase beta-sheet core" evidence="9">
    <location>
        <begin position="322"/>
        <end position="418"/>
    </location>
</feature>
<dbReference type="Gene3D" id="2.70.70.10">
    <property type="entry name" value="Glucose Permease (Domain IIA)"/>
    <property type="match status" value="1"/>
</dbReference>
<organism evidence="12 13">
    <name type="scientific">Undibacterium danionis</name>
    <dbReference type="NCBI Taxonomy" id="1812100"/>
    <lineage>
        <taxon>Bacteria</taxon>
        <taxon>Pseudomonadati</taxon>
        <taxon>Pseudomonadota</taxon>
        <taxon>Betaproteobacteria</taxon>
        <taxon>Burkholderiales</taxon>
        <taxon>Oxalobacteraceae</taxon>
        <taxon>Undibacterium</taxon>
    </lineage>
</organism>
<dbReference type="RefSeq" id="WP_390212010.1">
    <property type="nucleotide sequence ID" value="NZ_JBHLXJ010000009.1"/>
</dbReference>
<evidence type="ECO:0000256" key="6">
    <source>
        <dbReference type="ARBA" id="ARBA00022833"/>
    </source>
</evidence>
<gene>
    <name evidence="12" type="ORF">ACFFJH_09800</name>
</gene>